<dbReference type="AlphaFoldDB" id="A0AAD8EHD0"/>
<evidence type="ECO:0000256" key="1">
    <source>
        <dbReference type="SAM" id="MobiDB-lite"/>
    </source>
</evidence>
<dbReference type="Proteomes" id="UP001233999">
    <property type="component" value="Unassembled WGS sequence"/>
</dbReference>
<feature type="non-terminal residue" evidence="2">
    <location>
        <position position="1"/>
    </location>
</feature>
<protein>
    <submittedName>
        <fullName evidence="2">Uncharacterized protein</fullName>
    </submittedName>
</protein>
<organism evidence="2 3">
    <name type="scientific">Diploptera punctata</name>
    <name type="common">Pacific beetle cockroach</name>
    <dbReference type="NCBI Taxonomy" id="6984"/>
    <lineage>
        <taxon>Eukaryota</taxon>
        <taxon>Metazoa</taxon>
        <taxon>Ecdysozoa</taxon>
        <taxon>Arthropoda</taxon>
        <taxon>Hexapoda</taxon>
        <taxon>Insecta</taxon>
        <taxon>Pterygota</taxon>
        <taxon>Neoptera</taxon>
        <taxon>Polyneoptera</taxon>
        <taxon>Dictyoptera</taxon>
        <taxon>Blattodea</taxon>
        <taxon>Blaberoidea</taxon>
        <taxon>Blaberidae</taxon>
        <taxon>Diplopterinae</taxon>
        <taxon>Diploptera</taxon>
    </lineage>
</organism>
<gene>
    <name evidence="2" type="ORF">L9F63_017157</name>
</gene>
<name>A0AAD8EHD0_DIPPU</name>
<comment type="caution">
    <text evidence="2">The sequence shown here is derived from an EMBL/GenBank/DDBJ whole genome shotgun (WGS) entry which is preliminary data.</text>
</comment>
<accession>A0AAD8EHD0</accession>
<keyword evidence="3" id="KW-1185">Reference proteome</keyword>
<feature type="region of interest" description="Disordered" evidence="1">
    <location>
        <begin position="46"/>
        <end position="75"/>
    </location>
</feature>
<dbReference type="EMBL" id="JASPKZ010004924">
    <property type="protein sequence ID" value="KAJ9589632.1"/>
    <property type="molecule type" value="Genomic_DNA"/>
</dbReference>
<evidence type="ECO:0000313" key="2">
    <source>
        <dbReference type="EMBL" id="KAJ9589632.1"/>
    </source>
</evidence>
<reference evidence="2" key="1">
    <citation type="journal article" date="2023" name="IScience">
        <title>Live-bearing cockroach genome reveals convergent evolutionary mechanisms linked to viviparity in insects and beyond.</title>
        <authorList>
            <person name="Fouks B."/>
            <person name="Harrison M.C."/>
            <person name="Mikhailova A.A."/>
            <person name="Marchal E."/>
            <person name="English S."/>
            <person name="Carruthers M."/>
            <person name="Jennings E.C."/>
            <person name="Chiamaka E.L."/>
            <person name="Frigard R.A."/>
            <person name="Pippel M."/>
            <person name="Attardo G.M."/>
            <person name="Benoit J.B."/>
            <person name="Bornberg-Bauer E."/>
            <person name="Tobe S.S."/>
        </authorList>
    </citation>
    <scope>NUCLEOTIDE SEQUENCE</scope>
    <source>
        <strain evidence="2">Stay&amp;Tobe</strain>
    </source>
</reference>
<feature type="compositionally biased region" description="Low complexity" evidence="1">
    <location>
        <begin position="46"/>
        <end position="58"/>
    </location>
</feature>
<proteinExistence type="predicted"/>
<sequence>AAAARMSAGSQVCRPHFHHTPLHPWLSDTTKPMVGHGTAWCSPFGASSSGSSGTTSNSTDEKPPSPSPASTSHHSATVAAHHLFSFPPTPPKDATPDSVTAATTALTSSAAATSSAASASVDYQNAAAAVAHAAAMGVAFMHHETAGSSLCNNSNSLDIKPGVKCSTARPPQRGRVPGEPTLLAASSREKVHRLQLRIIVPLFLRHPPRHLPRKMPLLRETLRPLST</sequence>
<evidence type="ECO:0000313" key="3">
    <source>
        <dbReference type="Proteomes" id="UP001233999"/>
    </source>
</evidence>
<reference evidence="2" key="2">
    <citation type="submission" date="2023-05" db="EMBL/GenBank/DDBJ databases">
        <authorList>
            <person name="Fouks B."/>
        </authorList>
    </citation>
    <scope>NUCLEOTIDE SEQUENCE</scope>
    <source>
        <strain evidence="2">Stay&amp;Tobe</strain>
        <tissue evidence="2">Testes</tissue>
    </source>
</reference>